<evidence type="ECO:0000313" key="3">
    <source>
        <dbReference type="Proteomes" id="UP000694395"/>
    </source>
</evidence>
<organism evidence="2 3">
    <name type="scientific">Oncorhynchus mykiss</name>
    <name type="common">Rainbow trout</name>
    <name type="synonym">Salmo gairdneri</name>
    <dbReference type="NCBI Taxonomy" id="8022"/>
    <lineage>
        <taxon>Eukaryota</taxon>
        <taxon>Metazoa</taxon>
        <taxon>Chordata</taxon>
        <taxon>Craniata</taxon>
        <taxon>Vertebrata</taxon>
        <taxon>Euteleostomi</taxon>
        <taxon>Actinopterygii</taxon>
        <taxon>Neopterygii</taxon>
        <taxon>Teleostei</taxon>
        <taxon>Protacanthopterygii</taxon>
        <taxon>Salmoniformes</taxon>
        <taxon>Salmonidae</taxon>
        <taxon>Salmoninae</taxon>
        <taxon>Oncorhynchus</taxon>
    </lineage>
</organism>
<sequence>MKMFSGEPFGVDNQKYVFEESMCETPDMSTYYQTGNEVTLRSTPQPGYSGKGGAHAHAHTHTRTRTYNPLYYIQTVHITVVNIKSFSGQVLIAQGRDPSYLLQWVWGCCVFSYWLGSLACQSPVFLTTFDRWIWIGLTDRGSQGTWKWVDGTPLTKAFWWWSEPDSATGEKDCAMMYGGVQNIPLHAWNYFRCDLKLEWICEVFFS</sequence>
<dbReference type="AlphaFoldDB" id="A0A8C7NW06"/>
<dbReference type="InterPro" id="IPR050801">
    <property type="entry name" value="Ca-Dep_Lectins_ImmuneDev"/>
</dbReference>
<reference evidence="2" key="2">
    <citation type="submission" date="2025-08" db="UniProtKB">
        <authorList>
            <consortium name="Ensembl"/>
        </authorList>
    </citation>
    <scope>IDENTIFICATION</scope>
</reference>
<dbReference type="InterPro" id="IPR001304">
    <property type="entry name" value="C-type_lectin-like"/>
</dbReference>
<dbReference type="Gene3D" id="3.10.100.10">
    <property type="entry name" value="Mannose-Binding Protein A, subunit A"/>
    <property type="match status" value="1"/>
</dbReference>
<evidence type="ECO:0000313" key="2">
    <source>
        <dbReference type="Ensembl" id="ENSOMYP00000013668.2"/>
    </source>
</evidence>
<gene>
    <name evidence="2" type="primary">LOC110497253</name>
</gene>
<dbReference type="Ensembl" id="ENSOMYT00000015128.2">
    <property type="protein sequence ID" value="ENSOMYP00000013668.2"/>
    <property type="gene ID" value="ENSOMYG00000006793.2"/>
</dbReference>
<keyword evidence="3" id="KW-1185">Reference proteome</keyword>
<dbReference type="Pfam" id="PF00059">
    <property type="entry name" value="Lectin_C"/>
    <property type="match status" value="1"/>
</dbReference>
<proteinExistence type="predicted"/>
<dbReference type="InterPro" id="IPR016187">
    <property type="entry name" value="CTDL_fold"/>
</dbReference>
<protein>
    <recommendedName>
        <fullName evidence="1">C-type lectin domain-containing protein</fullName>
    </recommendedName>
</protein>
<dbReference type="PROSITE" id="PS50041">
    <property type="entry name" value="C_TYPE_LECTIN_2"/>
    <property type="match status" value="1"/>
</dbReference>
<dbReference type="InterPro" id="IPR016186">
    <property type="entry name" value="C-type_lectin-like/link_sf"/>
</dbReference>
<feature type="domain" description="C-type lectin" evidence="1">
    <location>
        <begin position="133"/>
        <end position="202"/>
    </location>
</feature>
<evidence type="ECO:0000259" key="1">
    <source>
        <dbReference type="PROSITE" id="PS50041"/>
    </source>
</evidence>
<dbReference type="PANTHER" id="PTHR22801:SF63">
    <property type="entry name" value="C-TYPE LECTIN DOMAIN-CONTAINING PROTEIN"/>
    <property type="match status" value="1"/>
</dbReference>
<reference evidence="2" key="3">
    <citation type="submission" date="2025-09" db="UniProtKB">
        <authorList>
            <consortium name="Ensembl"/>
        </authorList>
    </citation>
    <scope>IDENTIFICATION</scope>
</reference>
<reference evidence="2" key="1">
    <citation type="submission" date="2020-07" db="EMBL/GenBank/DDBJ databases">
        <title>A long reads based de novo assembly of the rainbow trout Arlee double haploid line genome.</title>
        <authorList>
            <person name="Gao G."/>
            <person name="Palti Y."/>
        </authorList>
    </citation>
    <scope>NUCLEOTIDE SEQUENCE [LARGE SCALE GENOMIC DNA]</scope>
</reference>
<dbReference type="SUPFAM" id="SSF56436">
    <property type="entry name" value="C-type lectin-like"/>
    <property type="match status" value="1"/>
</dbReference>
<dbReference type="GeneTree" id="ENSGT01020000230338"/>
<dbReference type="PANTHER" id="PTHR22801">
    <property type="entry name" value="LITHOSTATHINE"/>
    <property type="match status" value="1"/>
</dbReference>
<dbReference type="Proteomes" id="UP000694395">
    <property type="component" value="Chromosome 10"/>
</dbReference>
<name>A0A8C7NW06_ONCMY</name>
<accession>A0A8C7NW06</accession>